<feature type="transmembrane region" description="Helical" evidence="9">
    <location>
        <begin position="333"/>
        <end position="356"/>
    </location>
</feature>
<dbReference type="PROSITE" id="PS01130">
    <property type="entry name" value="SLC26A"/>
    <property type="match status" value="1"/>
</dbReference>
<evidence type="ECO:0000313" key="11">
    <source>
        <dbReference type="EMBL" id="KAG7557111.1"/>
    </source>
</evidence>
<accession>A0A8T1ZEW0</accession>
<evidence type="ECO:0000256" key="6">
    <source>
        <dbReference type="ARBA" id="ARBA00023032"/>
    </source>
</evidence>
<evidence type="ECO:0000256" key="9">
    <source>
        <dbReference type="SAM" id="Phobius"/>
    </source>
</evidence>
<feature type="transmembrane region" description="Helical" evidence="9">
    <location>
        <begin position="466"/>
        <end position="489"/>
    </location>
</feature>
<evidence type="ECO:0000256" key="7">
    <source>
        <dbReference type="ARBA" id="ARBA00023136"/>
    </source>
</evidence>
<dbReference type="PROSITE" id="PS50801">
    <property type="entry name" value="STAS"/>
    <property type="match status" value="1"/>
</dbReference>
<dbReference type="GO" id="GO:0016020">
    <property type="term" value="C:membrane"/>
    <property type="evidence" value="ECO:0007669"/>
    <property type="project" value="UniProtKB-SubCell"/>
</dbReference>
<dbReference type="FunFam" id="3.30.750.24:FF:000002">
    <property type="entry name" value="Sulfate transporter 31"/>
    <property type="match status" value="1"/>
</dbReference>
<feature type="transmembrane region" description="Helical" evidence="9">
    <location>
        <begin position="199"/>
        <end position="217"/>
    </location>
</feature>
<evidence type="ECO:0000256" key="2">
    <source>
        <dbReference type="ARBA" id="ARBA00022448"/>
    </source>
</evidence>
<feature type="transmembrane region" description="Helical" evidence="9">
    <location>
        <begin position="275"/>
        <end position="296"/>
    </location>
</feature>
<evidence type="ECO:0000256" key="3">
    <source>
        <dbReference type="ARBA" id="ARBA00022692"/>
    </source>
</evidence>
<dbReference type="CDD" id="cd07042">
    <property type="entry name" value="STAS_SulP_like_sulfate_transporter"/>
    <property type="match status" value="1"/>
</dbReference>
<gene>
    <name evidence="11" type="ORF">ISN44_As11g031100</name>
</gene>
<dbReference type="GO" id="GO:0008271">
    <property type="term" value="F:secondary active sulfate transmembrane transporter activity"/>
    <property type="evidence" value="ECO:0007669"/>
    <property type="project" value="InterPro"/>
</dbReference>
<reference evidence="11 12" key="1">
    <citation type="submission" date="2020-12" db="EMBL/GenBank/DDBJ databases">
        <title>Concerted genomic and epigenomic changes stabilize Arabidopsis allopolyploids.</title>
        <authorList>
            <person name="Chen Z."/>
        </authorList>
    </citation>
    <scope>NUCLEOTIDE SEQUENCE [LARGE SCALE GENOMIC DNA]</scope>
    <source>
        <strain evidence="11">As9502</strain>
        <tissue evidence="11">Leaf</tissue>
    </source>
</reference>
<dbReference type="PANTHER" id="PTHR11814">
    <property type="entry name" value="SULFATE TRANSPORTER"/>
    <property type="match status" value="1"/>
</dbReference>
<keyword evidence="12" id="KW-1185">Reference proteome</keyword>
<evidence type="ECO:0000256" key="4">
    <source>
        <dbReference type="ARBA" id="ARBA00022847"/>
    </source>
</evidence>
<organism evidence="11 12">
    <name type="scientific">Arabidopsis suecica</name>
    <name type="common">Swedish thale-cress</name>
    <name type="synonym">Cardaminopsis suecica</name>
    <dbReference type="NCBI Taxonomy" id="45249"/>
    <lineage>
        <taxon>Eukaryota</taxon>
        <taxon>Viridiplantae</taxon>
        <taxon>Streptophyta</taxon>
        <taxon>Embryophyta</taxon>
        <taxon>Tracheophyta</taxon>
        <taxon>Spermatophyta</taxon>
        <taxon>Magnoliopsida</taxon>
        <taxon>eudicotyledons</taxon>
        <taxon>Gunneridae</taxon>
        <taxon>Pentapetalae</taxon>
        <taxon>rosids</taxon>
        <taxon>malvids</taxon>
        <taxon>Brassicales</taxon>
        <taxon>Brassicaceae</taxon>
        <taxon>Camelineae</taxon>
        <taxon>Arabidopsis</taxon>
    </lineage>
</organism>
<keyword evidence="7 9" id="KW-0472">Membrane</keyword>
<feature type="transmembrane region" description="Helical" evidence="9">
    <location>
        <begin position="247"/>
        <end position="268"/>
    </location>
</feature>
<protein>
    <submittedName>
        <fullName evidence="11">STAS domain superfamily</fullName>
    </submittedName>
</protein>
<proteinExistence type="predicted"/>
<evidence type="ECO:0000256" key="5">
    <source>
        <dbReference type="ARBA" id="ARBA00022989"/>
    </source>
</evidence>
<dbReference type="EMBL" id="JAEFBJ010000011">
    <property type="protein sequence ID" value="KAG7557111.1"/>
    <property type="molecule type" value="Genomic_DNA"/>
</dbReference>
<comment type="caution">
    <text evidence="11">The sequence shown here is derived from an EMBL/GenBank/DDBJ whole genome shotgun (WGS) entry which is preliminary data.</text>
</comment>
<keyword evidence="4" id="KW-0769">Symport</keyword>
<name>A0A8T1ZEW0_ARASU</name>
<keyword evidence="3 9" id="KW-0812">Transmembrane</keyword>
<dbReference type="NCBIfam" id="TIGR00815">
    <property type="entry name" value="sulP"/>
    <property type="match status" value="1"/>
</dbReference>
<feature type="transmembrane region" description="Helical" evidence="9">
    <location>
        <begin position="433"/>
        <end position="454"/>
    </location>
</feature>
<comment type="subcellular location">
    <subcellularLocation>
        <location evidence="1">Membrane</location>
        <topology evidence="1">Multi-pass membrane protein</topology>
    </subcellularLocation>
</comment>
<dbReference type="InterPro" id="IPR018045">
    <property type="entry name" value="S04_transporter_CS"/>
</dbReference>
<dbReference type="AlphaFoldDB" id="A0A8T1ZEW0"/>
<dbReference type="Pfam" id="PF00916">
    <property type="entry name" value="Sulfate_transp"/>
    <property type="match status" value="1"/>
</dbReference>
<feature type="transmembrane region" description="Helical" evidence="9">
    <location>
        <begin position="368"/>
        <end position="387"/>
    </location>
</feature>
<evidence type="ECO:0000313" key="12">
    <source>
        <dbReference type="Proteomes" id="UP000694251"/>
    </source>
</evidence>
<keyword evidence="6" id="KW-0764">Sulfate transport</keyword>
<dbReference type="GO" id="GO:0015293">
    <property type="term" value="F:symporter activity"/>
    <property type="evidence" value="ECO:0007669"/>
    <property type="project" value="UniProtKB-KW"/>
</dbReference>
<evidence type="ECO:0000259" key="10">
    <source>
        <dbReference type="PROSITE" id="PS50801"/>
    </source>
</evidence>
<feature type="transmembrane region" description="Helical" evidence="9">
    <location>
        <begin position="169"/>
        <end position="187"/>
    </location>
</feature>
<feature type="transmembrane region" description="Helical" evidence="9">
    <location>
        <begin position="399"/>
        <end position="421"/>
    </location>
</feature>
<feature type="region of interest" description="Disordered" evidence="8">
    <location>
        <begin position="1"/>
        <end position="21"/>
    </location>
</feature>
<dbReference type="Pfam" id="PF01740">
    <property type="entry name" value="STAS"/>
    <property type="match status" value="1"/>
</dbReference>
<dbReference type="Proteomes" id="UP000694251">
    <property type="component" value="Chromosome 11"/>
</dbReference>
<keyword evidence="2" id="KW-0813">Transport</keyword>
<feature type="transmembrane region" description="Helical" evidence="9">
    <location>
        <begin position="137"/>
        <end position="157"/>
    </location>
</feature>
<feature type="domain" description="STAS" evidence="10">
    <location>
        <begin position="517"/>
        <end position="640"/>
    </location>
</feature>
<dbReference type="InterPro" id="IPR001902">
    <property type="entry name" value="SLC26A/SulP_fam"/>
</dbReference>
<evidence type="ECO:0000256" key="1">
    <source>
        <dbReference type="ARBA" id="ARBA00004141"/>
    </source>
</evidence>
<dbReference type="InterPro" id="IPR011547">
    <property type="entry name" value="SLC26A/SulP_dom"/>
</dbReference>
<dbReference type="OrthoDB" id="288203at2759"/>
<sequence>MSGTNPPDGGGSGSIRNNPDVRQRVLAPRKAGLLKDFKSVVEETFFHDAPLRDFKGQTPAKKTLLGIQAVFPIVGWAREYNLRKLRGDVIAGLTIASLCIPQDIGYAKLANLDPKYGLYSSFVPPLVYAGMGSSRDIAIGPVAVVSLLLGTLCQAVIDPKDDPDNYLRLAFTATFFAGVFQFGLGLLRLGFLIDFLSHAAVVGFMGGAAITIALQQLKGFLGIKTFTKKTDIISVMQSVFENARHGWNWQTIVIGASFLTFLVVCKFIGKRNKKLFWVPAIAPLISVIISTFFVFITRADKQGVQIVKHIDQGINPISAHKIFFSGKYLTEGIRIGGIAGMVALTEAVAIARTFAAMKDYQIDGNKEMIALGTMNVVGSLTSCYIATGSFSRSAVNYMAGVQTAVSNIVMAIVVALTLEFITPLFKYTPNAILAAIIISAVLGLIDIDAAILIWRIDKLDFLACMGAFFGVIFISVEIGLLIAVVISFAKILLQVTRPRTTILGRLPNSNVYRNTLQYPDASQIPGILIIRVDSAIYFSNSNYVRERASRWLREEQEMAKEDGMPAIKFVILEMSPVTDVDTSGIHSIEELFKSLEKQDIQLILANPGPVVIEKLYASKFVEEIGEKNIFLTVSDAVAHCAPGLAEQQA</sequence>
<keyword evidence="5 9" id="KW-1133">Transmembrane helix</keyword>
<dbReference type="InterPro" id="IPR002645">
    <property type="entry name" value="STAS_dom"/>
</dbReference>
<evidence type="ECO:0000256" key="8">
    <source>
        <dbReference type="SAM" id="MobiDB-lite"/>
    </source>
</evidence>